<dbReference type="EMBL" id="BARX01000010">
    <property type="protein sequence ID" value="GAD01795.1"/>
    <property type="molecule type" value="Genomic_DNA"/>
</dbReference>
<keyword evidence="3" id="KW-1185">Reference proteome</keyword>
<dbReference type="PANTHER" id="PTHR33164">
    <property type="entry name" value="TRANSCRIPTIONAL REGULATOR, MARR FAMILY"/>
    <property type="match status" value="1"/>
</dbReference>
<dbReference type="AlphaFoldDB" id="R9PKC8"/>
<sequence>MKHQESIASILSSTQKNWPEAYSTITPAILRMVRTQHTLSQAMEQLIGQYQLQAADFGVLVTLRRHPAPYSLTPTELYSAMLFSSGGLTKVLNRVTEAGLVERVDNPEDKRSKLVKLSNKGKQLIERVTLELHDQEQQFMSVLSSDEQKQLNHLLAKLAGS</sequence>
<dbReference type="Gene3D" id="1.10.10.10">
    <property type="entry name" value="Winged helix-like DNA-binding domain superfamily/Winged helix DNA-binding domain"/>
    <property type="match status" value="1"/>
</dbReference>
<comment type="caution">
    <text evidence="2">The sequence shown here is derived from an EMBL/GenBank/DDBJ whole genome shotgun (WGS) entry which is preliminary data.</text>
</comment>
<dbReference type="InterPro" id="IPR000835">
    <property type="entry name" value="HTH_MarR-typ"/>
</dbReference>
<dbReference type="InterPro" id="IPR036390">
    <property type="entry name" value="WH_DNA-bd_sf"/>
</dbReference>
<dbReference type="InterPro" id="IPR039422">
    <property type="entry name" value="MarR/SlyA-like"/>
</dbReference>
<dbReference type="STRING" id="1331007.AALB_1875"/>
<feature type="domain" description="HTH marR-type" evidence="1">
    <location>
        <begin position="22"/>
        <end position="160"/>
    </location>
</feature>
<name>R9PKC8_AGAAL</name>
<dbReference type="Pfam" id="PF12802">
    <property type="entry name" value="MarR_2"/>
    <property type="match status" value="1"/>
</dbReference>
<dbReference type="RefSeq" id="WP_016401563.1">
    <property type="nucleotide sequence ID" value="NZ_BARX01000010.1"/>
</dbReference>
<reference evidence="2" key="1">
    <citation type="journal article" date="2013" name="Genome Announc.">
        <title>Draft Genome Sequence of Agarivorans albus Strain MKT 106T, an Agarolytic Marine Bacterium.</title>
        <authorList>
            <person name="Yasuike M."/>
            <person name="Nakamura Y."/>
            <person name="Kai W."/>
            <person name="Fujiwara A."/>
            <person name="Fukui Y."/>
            <person name="Satomi M."/>
            <person name="Sano M."/>
        </authorList>
    </citation>
    <scope>NUCLEOTIDE SEQUENCE [LARGE SCALE GENOMIC DNA]</scope>
</reference>
<accession>R9PKC8</accession>
<dbReference type="GO" id="GO:0006950">
    <property type="term" value="P:response to stress"/>
    <property type="evidence" value="ECO:0007669"/>
    <property type="project" value="TreeGrafter"/>
</dbReference>
<dbReference type="SMART" id="SM00347">
    <property type="entry name" value="HTH_MARR"/>
    <property type="match status" value="1"/>
</dbReference>
<evidence type="ECO:0000313" key="2">
    <source>
        <dbReference type="EMBL" id="GAD01795.1"/>
    </source>
</evidence>
<dbReference type="PRINTS" id="PR00598">
    <property type="entry name" value="HTHMARR"/>
</dbReference>
<organism evidence="2 3">
    <name type="scientific">Agarivorans albus MKT 106</name>
    <dbReference type="NCBI Taxonomy" id="1331007"/>
    <lineage>
        <taxon>Bacteria</taxon>
        <taxon>Pseudomonadati</taxon>
        <taxon>Pseudomonadota</taxon>
        <taxon>Gammaproteobacteria</taxon>
        <taxon>Alteromonadales</taxon>
        <taxon>Alteromonadaceae</taxon>
        <taxon>Agarivorans</taxon>
    </lineage>
</organism>
<protein>
    <submittedName>
        <fullName evidence="2">Transcriptional regulator</fullName>
    </submittedName>
</protein>
<dbReference type="PANTHER" id="PTHR33164:SF104">
    <property type="entry name" value="TRANSCRIPTIONAL REGULATORY PROTEIN"/>
    <property type="match status" value="1"/>
</dbReference>
<dbReference type="GO" id="GO:0003700">
    <property type="term" value="F:DNA-binding transcription factor activity"/>
    <property type="evidence" value="ECO:0007669"/>
    <property type="project" value="InterPro"/>
</dbReference>
<dbReference type="InterPro" id="IPR036388">
    <property type="entry name" value="WH-like_DNA-bd_sf"/>
</dbReference>
<dbReference type="OrthoDB" id="32523at2"/>
<dbReference type="Proteomes" id="UP000014461">
    <property type="component" value="Unassembled WGS sequence"/>
</dbReference>
<evidence type="ECO:0000259" key="1">
    <source>
        <dbReference type="PROSITE" id="PS50995"/>
    </source>
</evidence>
<evidence type="ECO:0000313" key="3">
    <source>
        <dbReference type="Proteomes" id="UP000014461"/>
    </source>
</evidence>
<gene>
    <name evidence="2" type="ORF">AALB_1875</name>
</gene>
<dbReference type="SUPFAM" id="SSF46785">
    <property type="entry name" value="Winged helix' DNA-binding domain"/>
    <property type="match status" value="1"/>
</dbReference>
<dbReference type="PROSITE" id="PS50995">
    <property type="entry name" value="HTH_MARR_2"/>
    <property type="match status" value="1"/>
</dbReference>
<proteinExistence type="predicted"/>